<dbReference type="Gene3D" id="3.90.25.10">
    <property type="entry name" value="UDP-galactose 4-epimerase, domain 1"/>
    <property type="match status" value="1"/>
</dbReference>
<accession>A0A1Q6SFV9</accession>
<comment type="caution">
    <text evidence="2">The sequence shown here is derived from an EMBL/GenBank/DDBJ whole genome shotgun (WGS) entry which is preliminary data.</text>
</comment>
<protein>
    <submittedName>
        <fullName evidence="2">CDP-glucose 4,6-dehydratase</fullName>
        <ecNumber evidence="2">4.2.1.45</ecNumber>
    </submittedName>
</protein>
<sequence length="354" mass="40527">MLDVSFYKDKKVLITGHTGFKGSWMCQLLIMAGAKVTGYALEAPTDPSLFEMCHLADHMQSVIGDVRDLDHMKKVFDEVQPEIVIHMAAQPIVRESYKNPVYTYETNVMGTVNVLECVRLTSSVKSFLNVTTDKVYLNKEWEWGYRENEELNGYDPYSNSKSCSELVTSSYLNSFFKDMDVAISTARAGNVIGGGDFAVDRIVPDCIRSAEKKEDIIVRNPFSTRPYEHVLEPVVAYLMIAKAQYEDKKYAGNYNVGPDETDCWTTGNLVTLFCEKWNRATGDSIKWIDRYDGGPHEANFLKLDCSKLKRTFGWKPRWNVETTMEKIVEWSHIYLQHGDVADCMKRQIEEFITE</sequence>
<dbReference type="CDD" id="cd05252">
    <property type="entry name" value="CDP_GD_SDR_e"/>
    <property type="match status" value="1"/>
</dbReference>
<evidence type="ECO:0000313" key="3">
    <source>
        <dbReference type="Proteomes" id="UP000284465"/>
    </source>
</evidence>
<feature type="domain" description="NAD(P)-binding" evidence="1">
    <location>
        <begin position="13"/>
        <end position="326"/>
    </location>
</feature>
<dbReference type="GO" id="GO:0047733">
    <property type="term" value="F:CDP-glucose 4,6-dehydratase activity"/>
    <property type="evidence" value="ECO:0007669"/>
    <property type="project" value="UniProtKB-EC"/>
</dbReference>
<gene>
    <name evidence="2" type="primary">rfbG</name>
    <name evidence="2" type="ORF">DW927_07710</name>
</gene>
<reference evidence="2 3" key="1">
    <citation type="submission" date="2018-08" db="EMBL/GenBank/DDBJ databases">
        <title>A genome reference for cultivated species of the human gut microbiota.</title>
        <authorList>
            <person name="Zou Y."/>
            <person name="Xue W."/>
            <person name="Luo G."/>
        </authorList>
    </citation>
    <scope>NUCLEOTIDE SEQUENCE [LARGE SCALE GENOMIC DNA]</scope>
    <source>
        <strain evidence="2 3">AM43-11</strain>
    </source>
</reference>
<evidence type="ECO:0000259" key="1">
    <source>
        <dbReference type="Pfam" id="PF16363"/>
    </source>
</evidence>
<dbReference type="InterPro" id="IPR016040">
    <property type="entry name" value="NAD(P)-bd_dom"/>
</dbReference>
<dbReference type="PANTHER" id="PTHR43000">
    <property type="entry name" value="DTDP-D-GLUCOSE 4,6-DEHYDRATASE-RELATED"/>
    <property type="match status" value="1"/>
</dbReference>
<dbReference type="InterPro" id="IPR013445">
    <property type="entry name" value="CDP_4_6_deHydtase"/>
</dbReference>
<dbReference type="RefSeq" id="WP_006856637.1">
    <property type="nucleotide sequence ID" value="NZ_CP102289.1"/>
</dbReference>
<dbReference type="AlphaFoldDB" id="A0A1Q6SFV9"/>
<dbReference type="SUPFAM" id="SSF51735">
    <property type="entry name" value="NAD(P)-binding Rossmann-fold domains"/>
    <property type="match status" value="1"/>
</dbReference>
<dbReference type="NCBIfam" id="TIGR02622">
    <property type="entry name" value="CDP_4_6_dhtase"/>
    <property type="match status" value="1"/>
</dbReference>
<dbReference type="EC" id="4.2.1.45" evidence="2"/>
<dbReference type="EMBL" id="QSFP01000007">
    <property type="protein sequence ID" value="RHA67603.1"/>
    <property type="molecule type" value="Genomic_DNA"/>
</dbReference>
<dbReference type="Gene3D" id="3.40.50.720">
    <property type="entry name" value="NAD(P)-binding Rossmann-like Domain"/>
    <property type="match status" value="1"/>
</dbReference>
<dbReference type="Proteomes" id="UP000284465">
    <property type="component" value="Unassembled WGS sequence"/>
</dbReference>
<evidence type="ECO:0000313" key="2">
    <source>
        <dbReference type="EMBL" id="RHA67603.1"/>
    </source>
</evidence>
<name>A0A1Q6SFV9_9FIRM</name>
<dbReference type="InterPro" id="IPR036291">
    <property type="entry name" value="NAD(P)-bd_dom_sf"/>
</dbReference>
<dbReference type="GeneID" id="61432093"/>
<proteinExistence type="predicted"/>
<keyword evidence="2" id="KW-0456">Lyase</keyword>
<dbReference type="Pfam" id="PF16363">
    <property type="entry name" value="GDP_Man_Dehyd"/>
    <property type="match status" value="1"/>
</dbReference>
<organism evidence="2 3">
    <name type="scientific">Roseburia intestinalis</name>
    <dbReference type="NCBI Taxonomy" id="166486"/>
    <lineage>
        <taxon>Bacteria</taxon>
        <taxon>Bacillati</taxon>
        <taxon>Bacillota</taxon>
        <taxon>Clostridia</taxon>
        <taxon>Lachnospirales</taxon>
        <taxon>Lachnospiraceae</taxon>
        <taxon>Roseburia</taxon>
    </lineage>
</organism>